<dbReference type="PANTHER" id="PTHR21559">
    <property type="entry name" value="DYSTROGLYCAN-RELATED"/>
    <property type="match status" value="1"/>
</dbReference>
<evidence type="ECO:0000313" key="2">
    <source>
        <dbReference type="EMBL" id="ETR66473.1"/>
    </source>
</evidence>
<dbReference type="InterPro" id="IPR006644">
    <property type="entry name" value="Cadg"/>
</dbReference>
<protein>
    <recommendedName>
        <fullName evidence="1">Dystroglycan-type cadherin-like domain-containing protein</fullName>
    </recommendedName>
</protein>
<proteinExistence type="predicted"/>
<evidence type="ECO:0000313" key="3">
    <source>
        <dbReference type="Proteomes" id="UP000189670"/>
    </source>
</evidence>
<dbReference type="InterPro" id="IPR013783">
    <property type="entry name" value="Ig-like_fold"/>
</dbReference>
<feature type="domain" description="Dystroglycan-type cadherin-like" evidence="1">
    <location>
        <begin position="1"/>
        <end position="96"/>
    </location>
</feature>
<dbReference type="InterPro" id="IPR015919">
    <property type="entry name" value="Cadherin-like_sf"/>
</dbReference>
<dbReference type="Gene3D" id="2.60.40.10">
    <property type="entry name" value="Immunoglobulins"/>
    <property type="match status" value="4"/>
</dbReference>
<feature type="domain" description="Dystroglycan-type cadherin-like" evidence="1">
    <location>
        <begin position="97"/>
        <end position="197"/>
    </location>
</feature>
<feature type="domain" description="Dystroglycan-type cadherin-like" evidence="1">
    <location>
        <begin position="296"/>
        <end position="396"/>
    </location>
</feature>
<gene>
    <name evidence="2" type="ORF">OMM_05634</name>
</gene>
<organism evidence="2 3">
    <name type="scientific">Candidatus Magnetoglobus multicellularis str. Araruama</name>
    <dbReference type="NCBI Taxonomy" id="890399"/>
    <lineage>
        <taxon>Bacteria</taxon>
        <taxon>Pseudomonadati</taxon>
        <taxon>Thermodesulfobacteriota</taxon>
        <taxon>Desulfobacteria</taxon>
        <taxon>Desulfobacterales</taxon>
        <taxon>Desulfobacteraceae</taxon>
        <taxon>Candidatus Magnetoglobus</taxon>
    </lineage>
</organism>
<evidence type="ECO:0000259" key="1">
    <source>
        <dbReference type="SMART" id="SM00736"/>
    </source>
</evidence>
<dbReference type="EMBL" id="ATBP01001962">
    <property type="protein sequence ID" value="ETR66473.1"/>
    <property type="molecule type" value="Genomic_DNA"/>
</dbReference>
<dbReference type="Proteomes" id="UP000189670">
    <property type="component" value="Unassembled WGS sequence"/>
</dbReference>
<reference evidence="3" key="1">
    <citation type="submission" date="2012-11" db="EMBL/GenBank/DDBJ databases">
        <authorList>
            <person name="Lucero-Rivera Y.E."/>
            <person name="Tovar-Ramirez D."/>
        </authorList>
    </citation>
    <scope>NUCLEOTIDE SEQUENCE [LARGE SCALE GENOMIC DNA]</scope>
    <source>
        <strain evidence="3">Araruama</strain>
    </source>
</reference>
<name>A0A1V1NV88_9BACT</name>
<dbReference type="SMART" id="SM00736">
    <property type="entry name" value="CADG"/>
    <property type="match status" value="4"/>
</dbReference>
<dbReference type="SUPFAM" id="SSF49313">
    <property type="entry name" value="Cadherin-like"/>
    <property type="match status" value="4"/>
</dbReference>
<feature type="domain" description="Dystroglycan-type cadherin-like" evidence="1">
    <location>
        <begin position="198"/>
        <end position="295"/>
    </location>
</feature>
<dbReference type="Pfam" id="PF05345">
    <property type="entry name" value="He_PIG"/>
    <property type="match status" value="4"/>
</dbReference>
<dbReference type="GO" id="GO:0016011">
    <property type="term" value="C:dystroglycan complex"/>
    <property type="evidence" value="ECO:0007669"/>
    <property type="project" value="TreeGrafter"/>
</dbReference>
<sequence>MPDQEVDEDSQFNFTFNENTFHDVDLYDTLSYEAKLENGDPLPLWLRFSGVQRQFTGTPLNYDVGTITIKVTATDESSTSASDTFALTVHNTNDTPFVNKPLPDKTATEDAQFSFTFDEDSFKDVDLNAVITYTVSLEDDSALPAWLQFNAASRTFSGTPLNDDVGQINVKVTATDEFSENVSDIFKITIENTNDIPIVANPFPNQYALQGEEFSITFDENTFLDVDAGDSLTYKATYEDGSEVSFFDPETRTFTGKPVDEDVGDVEITITAYDQSNTSVDNVFTLGIVNQNDPPVIWYMIYGQSAFEDYSFWYQLYYYTFYDYDWGDTLTYSATLEDGSPLPSWLSFDPSSKIFSGTPTNDDIGLINIKVTATDRVSASASQVFPLWIYNSNDPPELMTEIPDQEVYEDRNFDYQIDSNTFQDVDVK</sequence>
<accession>A0A1V1NV88</accession>
<dbReference type="PANTHER" id="PTHR21559:SF21">
    <property type="entry name" value="DYSTROGLYCAN 1"/>
    <property type="match status" value="1"/>
</dbReference>
<dbReference type="GO" id="GO:0005509">
    <property type="term" value="F:calcium ion binding"/>
    <property type="evidence" value="ECO:0007669"/>
    <property type="project" value="InterPro"/>
</dbReference>
<comment type="caution">
    <text evidence="2">The sequence shown here is derived from an EMBL/GenBank/DDBJ whole genome shotgun (WGS) entry which is preliminary data.</text>
</comment>
<dbReference type="GO" id="GO:0043236">
    <property type="term" value="F:laminin binding"/>
    <property type="evidence" value="ECO:0007669"/>
    <property type="project" value="TreeGrafter"/>
</dbReference>
<dbReference type="AlphaFoldDB" id="A0A1V1NV88"/>